<organism evidence="1 2">
    <name type="scientific">Xanthomonas boreopolis</name>
    <dbReference type="NCBI Taxonomy" id="86183"/>
    <lineage>
        <taxon>Bacteria</taxon>
        <taxon>Pseudomonadati</taxon>
        <taxon>Pseudomonadota</taxon>
        <taxon>Gammaproteobacteria</taxon>
        <taxon>Lysobacterales</taxon>
        <taxon>Lysobacteraceae</taxon>
        <taxon>Xanthomonas</taxon>
    </lineage>
</organism>
<comment type="caution">
    <text evidence="1">The sequence shown here is derived from an EMBL/GenBank/DDBJ whole genome shotgun (WGS) entry which is preliminary data.</text>
</comment>
<dbReference type="Proteomes" id="UP000623958">
    <property type="component" value="Unassembled WGS sequence"/>
</dbReference>
<keyword evidence="2" id="KW-1185">Reference proteome</keyword>
<evidence type="ECO:0000313" key="1">
    <source>
        <dbReference type="EMBL" id="GHH56139.1"/>
    </source>
</evidence>
<accession>A0A919KIN4</accession>
<dbReference type="EMBL" id="BNBA01000020">
    <property type="protein sequence ID" value="GHH56139.1"/>
    <property type="molecule type" value="Genomic_DNA"/>
</dbReference>
<name>A0A919KIN4_9XANT</name>
<gene>
    <name evidence="1" type="ORF">GCM10009090_25430</name>
</gene>
<protein>
    <submittedName>
        <fullName evidence="1">Uncharacterized protein</fullName>
    </submittedName>
</protein>
<dbReference type="AlphaFoldDB" id="A0A919KIN4"/>
<sequence length="92" mass="10552">MDRATVQVVDEEMAHWQQEHRKGELGYCEFDRVPARVVRAACTQYLSDPGRDEREALHAVYAMLALPEGSMDAALAAWLAPRCLRRLRSRRP</sequence>
<dbReference type="RefSeq" id="WP_177497501.1">
    <property type="nucleotide sequence ID" value="NZ_BNBA01000020.1"/>
</dbReference>
<reference evidence="1" key="2">
    <citation type="submission" date="2020-09" db="EMBL/GenBank/DDBJ databases">
        <authorList>
            <person name="Sun Q."/>
            <person name="Ohkuma M."/>
        </authorList>
    </citation>
    <scope>NUCLEOTIDE SEQUENCE</scope>
    <source>
        <strain evidence="1">JCM 13306</strain>
    </source>
</reference>
<evidence type="ECO:0000313" key="2">
    <source>
        <dbReference type="Proteomes" id="UP000623958"/>
    </source>
</evidence>
<proteinExistence type="predicted"/>
<reference evidence="1" key="1">
    <citation type="journal article" date="2014" name="Int. J. Syst. Evol. Microbiol.">
        <title>Complete genome sequence of Corynebacterium casei LMG S-19264T (=DSM 44701T), isolated from a smear-ripened cheese.</title>
        <authorList>
            <consortium name="US DOE Joint Genome Institute (JGI-PGF)"/>
            <person name="Walter F."/>
            <person name="Albersmeier A."/>
            <person name="Kalinowski J."/>
            <person name="Ruckert C."/>
        </authorList>
    </citation>
    <scope>NUCLEOTIDE SEQUENCE</scope>
    <source>
        <strain evidence="1">JCM 13306</strain>
    </source>
</reference>